<proteinExistence type="predicted"/>
<accession>A0AA97LZ13</accession>
<keyword evidence="2" id="KW-1185">Reference proteome</keyword>
<reference evidence="1" key="1">
    <citation type="submission" date="2020-10" db="EMBL/GenBank/DDBJ databases">
        <title>De novo genome project of the cellulose decomposer Thermobifida halotolerans type strain.</title>
        <authorList>
            <person name="Nagy I."/>
            <person name="Horvath B."/>
            <person name="Kukolya J."/>
            <person name="Nagy I."/>
            <person name="Orsini M."/>
        </authorList>
    </citation>
    <scope>NUCLEOTIDE SEQUENCE</scope>
    <source>
        <strain evidence="1">DSM 44931</strain>
    </source>
</reference>
<protein>
    <submittedName>
        <fullName evidence="1">Uncharacterized protein</fullName>
    </submittedName>
</protein>
<dbReference type="Pfam" id="PF18944">
    <property type="entry name" value="DUF5691"/>
    <property type="match status" value="1"/>
</dbReference>
<dbReference type="EMBL" id="CP063196">
    <property type="protein sequence ID" value="UOE20643.1"/>
    <property type="molecule type" value="Genomic_DNA"/>
</dbReference>
<organism evidence="1 2">
    <name type="scientific">Thermobifida halotolerans</name>
    <dbReference type="NCBI Taxonomy" id="483545"/>
    <lineage>
        <taxon>Bacteria</taxon>
        <taxon>Bacillati</taxon>
        <taxon>Actinomycetota</taxon>
        <taxon>Actinomycetes</taxon>
        <taxon>Streptosporangiales</taxon>
        <taxon>Nocardiopsidaceae</taxon>
        <taxon>Thermobifida</taxon>
    </lineage>
</organism>
<dbReference type="AlphaFoldDB" id="A0AA97LZ13"/>
<evidence type="ECO:0000313" key="1">
    <source>
        <dbReference type="EMBL" id="UOE20643.1"/>
    </source>
</evidence>
<evidence type="ECO:0000313" key="2">
    <source>
        <dbReference type="Proteomes" id="UP000265719"/>
    </source>
</evidence>
<dbReference type="KEGG" id="thao:NI17_005350"/>
<sequence>MTDTGPWHDLVSTALVGTARRAVPHTPGLPEAAGDDPAAVLLDRAALAAVQRRAGHVPRRVAPPPAAPAETAPHLRAAAVTRLNSILTGPHRDLLAEWLDLAVATGRRLPPELLPALLDRGRHETALRPALARLGGERARWLARHNPAWAYLDDAVETAFDPEEWKTGTAGQRRAQLAALRRTDPAAARDLLAETWPNERAEQRLRLLETFRTGLSREDEPFLDTALDDRASRVRALAATLLAQLPDSAHSRRLAAHAVRLLRRPRPRRPVEITLPDLADTDLAAALGVSPTDTADPKGDKRRERLWALVSHTPLETWIGHLGDTPVDVVAATGDWDLCCALANAAVLQRDRAWARALLTPMMTRLVNHQNPRASRASALLALLDAEEQCAWVLRWSGSRPTAQRLLPLLEQLDCRWSADLAATVTEVILDPERTTMSLLTRLCHHAATRLDPALHRRFAEAADHHRDDDNNQATVADLAGTLKFRDDMRKELM</sequence>
<dbReference type="Proteomes" id="UP000265719">
    <property type="component" value="Chromosome"/>
</dbReference>
<name>A0AA97LZ13_9ACTN</name>
<dbReference type="InterPro" id="IPR043746">
    <property type="entry name" value="DUF5691"/>
</dbReference>
<gene>
    <name evidence="1" type="ORF">NI17_005350</name>
</gene>
<dbReference type="RefSeq" id="WP_084012661.1">
    <property type="nucleotide sequence ID" value="NZ_CP063196.1"/>
</dbReference>